<accession>A0A6J4J1F8</accession>
<gene>
    <name evidence="1" type="ORF">AVDCRST_MAG92-2799</name>
</gene>
<evidence type="ECO:0000313" key="1">
    <source>
        <dbReference type="EMBL" id="CAA9267787.1"/>
    </source>
</evidence>
<dbReference type="AlphaFoldDB" id="A0A6J4J1F8"/>
<reference evidence="1" key="1">
    <citation type="submission" date="2020-02" db="EMBL/GenBank/DDBJ databases">
        <authorList>
            <person name="Meier V. D."/>
        </authorList>
    </citation>
    <scope>NUCLEOTIDE SEQUENCE</scope>
    <source>
        <strain evidence="1">AVDCRST_MAG92</strain>
    </source>
</reference>
<protein>
    <submittedName>
        <fullName evidence="1">Uncharacterized protein</fullName>
    </submittedName>
</protein>
<dbReference type="EMBL" id="CADCTM010000444">
    <property type="protein sequence ID" value="CAA9267787.1"/>
    <property type="molecule type" value="Genomic_DNA"/>
</dbReference>
<organism evidence="1">
    <name type="scientific">uncultured Coleofasciculus sp</name>
    <dbReference type="NCBI Taxonomy" id="1267456"/>
    <lineage>
        <taxon>Bacteria</taxon>
        <taxon>Bacillati</taxon>
        <taxon>Cyanobacteriota</taxon>
        <taxon>Cyanophyceae</taxon>
        <taxon>Coleofasciculales</taxon>
        <taxon>Coleofasciculaceae</taxon>
        <taxon>Coleofasciculus</taxon>
        <taxon>environmental samples</taxon>
    </lineage>
</organism>
<name>A0A6J4J1F8_9CYAN</name>
<sequence>MMHYSIKPLATGYRLTIWEPAPLTPDRVQPFLFKLNFTILYPQEAEKILDLIPGQKTQAVKVKGPISGQLALLV</sequence>
<proteinExistence type="predicted"/>